<proteinExistence type="predicted"/>
<protein>
    <submittedName>
        <fullName evidence="1">Uncharacterized protein</fullName>
    </submittedName>
</protein>
<sequence>MSSETNMQRFRRWLEDNQTDYKIQDRNRLYRQWKKSESQERAQQQWAARVQRAKDRLLFRQWLDKNKIDLTPQSRMHFFRMWQTEVRSEAGRQVSPAQSPGRSVSDKDCFKEWVTKQGNGIVERSEMLSLCYRQNMERQRERQRLLTRERVRRQRNGYNRQSARLSRSIKVNDARISEDGLACAFKSLSVEAVDTADHALTRIFKLLRVDTADVPMGQ</sequence>
<dbReference type="EMBL" id="JAYKXP010000117">
    <property type="protein sequence ID" value="KAK7025299.1"/>
    <property type="molecule type" value="Genomic_DNA"/>
</dbReference>
<evidence type="ECO:0000313" key="2">
    <source>
        <dbReference type="Proteomes" id="UP001383192"/>
    </source>
</evidence>
<organism evidence="1 2">
    <name type="scientific">Paramarasmius palmivorus</name>
    <dbReference type="NCBI Taxonomy" id="297713"/>
    <lineage>
        <taxon>Eukaryota</taxon>
        <taxon>Fungi</taxon>
        <taxon>Dikarya</taxon>
        <taxon>Basidiomycota</taxon>
        <taxon>Agaricomycotina</taxon>
        <taxon>Agaricomycetes</taxon>
        <taxon>Agaricomycetidae</taxon>
        <taxon>Agaricales</taxon>
        <taxon>Marasmiineae</taxon>
        <taxon>Marasmiaceae</taxon>
        <taxon>Paramarasmius</taxon>
    </lineage>
</organism>
<dbReference type="Proteomes" id="UP001383192">
    <property type="component" value="Unassembled WGS sequence"/>
</dbReference>
<gene>
    <name evidence="1" type="ORF">VNI00_016081</name>
</gene>
<dbReference type="AlphaFoldDB" id="A0AAW0BJD3"/>
<name>A0AAW0BJD3_9AGAR</name>
<reference evidence="1 2" key="1">
    <citation type="submission" date="2024-01" db="EMBL/GenBank/DDBJ databases">
        <title>A draft genome for a cacao thread blight-causing isolate of Paramarasmius palmivorus.</title>
        <authorList>
            <person name="Baruah I.K."/>
            <person name="Bukari Y."/>
            <person name="Amoako-Attah I."/>
            <person name="Meinhardt L.W."/>
            <person name="Bailey B.A."/>
            <person name="Cohen S.P."/>
        </authorList>
    </citation>
    <scope>NUCLEOTIDE SEQUENCE [LARGE SCALE GENOMIC DNA]</scope>
    <source>
        <strain evidence="1 2">GH-12</strain>
    </source>
</reference>
<comment type="caution">
    <text evidence="1">The sequence shown here is derived from an EMBL/GenBank/DDBJ whole genome shotgun (WGS) entry which is preliminary data.</text>
</comment>
<accession>A0AAW0BJD3</accession>
<keyword evidence="2" id="KW-1185">Reference proteome</keyword>
<evidence type="ECO:0000313" key="1">
    <source>
        <dbReference type="EMBL" id="KAK7025299.1"/>
    </source>
</evidence>